<protein>
    <submittedName>
        <fullName evidence="2">Uncharacterized protein</fullName>
    </submittedName>
</protein>
<dbReference type="AlphaFoldDB" id="A0A835VWS1"/>
<sequence>MADLSALEELLLGGYDVGALLAAQASAGQAPGGLLGLGGGLKPPLTQSGLGWAGPAPTDQSSIYQEVAQSLAAKLEEHRMQQVQVATALQTLQQLQQQEALANLTHQYLHQHGAQARAGNPFQRSRTTDLESLGRGPAAYDPMLSPGAGAAFGAGGISPADFDSHRAQMAALQHAAASGGHAGPHQSLALQRVPGVVGLQHNLPVRSFSSEHLVAGQRNRPQPGAGPGIMSQLGGPGQQGPSGSGGGGGMNGQAGAGKRAPLRQPSGLGPNGRQGQNQGGGHGGGNTGGGASGSGAGGNGNSGSGGQRGGVDGGRRARYAATAKAPSWASEDWHPMKAVIASGAHATGGTGVFLPHLATPPATPGSGGSGTGSGGATAAGSDSAAGAVKTGLASPATSVGGGVPGTSGAGPNGAGGGGLGSGRNSCDRASDHSASHRHNSGHSHSHVASANALLSGLGGGSTMMPAGPAGLGNGAMGVNGHMGHVAGGPGAALHPLHQHQHHHPHHASGLNAIGGHGPLLATPHPGMGMGGLGGAAATGLAHVAFAPPGGAPLSPLSPRDGVSPSCSAESNALGSGSGGLGSGAQTLTTTCGASAASHCASAAGASLASLGLAPSDLGMVGGLGGAGAGGSGAVANGGGSYSRGTTLESFSRASTTGWAASELDSLTGGPPALGGGGGSSVAAAAGFLTAGGADGMKVVAEEPEREREDALLDGEGECDFAALARELADLMGKQQQQGGAE</sequence>
<accession>A0A835VWS1</accession>
<feature type="compositionally biased region" description="Gly residues" evidence="1">
    <location>
        <begin position="365"/>
        <end position="377"/>
    </location>
</feature>
<gene>
    <name evidence="2" type="ORF">HYH02_014400</name>
</gene>
<feature type="compositionally biased region" description="Basic residues" evidence="1">
    <location>
        <begin position="435"/>
        <end position="445"/>
    </location>
</feature>
<reference evidence="2" key="1">
    <citation type="journal article" date="2020" name="bioRxiv">
        <title>Comparative genomics of Chlamydomonas.</title>
        <authorList>
            <person name="Craig R.J."/>
            <person name="Hasan A.R."/>
            <person name="Ness R.W."/>
            <person name="Keightley P.D."/>
        </authorList>
    </citation>
    <scope>NUCLEOTIDE SEQUENCE</scope>
    <source>
        <strain evidence="2">CCAP 11/173</strain>
    </source>
</reference>
<feature type="region of interest" description="Disordered" evidence="1">
    <location>
        <begin position="552"/>
        <end position="580"/>
    </location>
</feature>
<evidence type="ECO:0000313" key="2">
    <source>
        <dbReference type="EMBL" id="KAG2428384.1"/>
    </source>
</evidence>
<dbReference type="EMBL" id="JAEHOD010000094">
    <property type="protein sequence ID" value="KAG2428384.1"/>
    <property type="molecule type" value="Genomic_DNA"/>
</dbReference>
<feature type="compositionally biased region" description="Basic residues" evidence="1">
    <location>
        <begin position="496"/>
        <end position="506"/>
    </location>
</feature>
<feature type="region of interest" description="Disordered" evidence="1">
    <location>
        <begin position="352"/>
        <end position="447"/>
    </location>
</feature>
<feature type="compositionally biased region" description="Gly residues" evidence="1">
    <location>
        <begin position="234"/>
        <end position="255"/>
    </location>
</feature>
<evidence type="ECO:0000313" key="3">
    <source>
        <dbReference type="Proteomes" id="UP000613740"/>
    </source>
</evidence>
<feature type="region of interest" description="Disordered" evidence="1">
    <location>
        <begin position="495"/>
        <end position="518"/>
    </location>
</feature>
<comment type="caution">
    <text evidence="2">The sequence shown here is derived from an EMBL/GenBank/DDBJ whole genome shotgun (WGS) entry which is preliminary data.</text>
</comment>
<feature type="region of interest" description="Disordered" evidence="1">
    <location>
        <begin position="210"/>
        <end position="318"/>
    </location>
</feature>
<evidence type="ECO:0000256" key="1">
    <source>
        <dbReference type="SAM" id="MobiDB-lite"/>
    </source>
</evidence>
<feature type="compositionally biased region" description="Gly residues" evidence="1">
    <location>
        <begin position="269"/>
        <end position="312"/>
    </location>
</feature>
<feature type="compositionally biased region" description="Basic and acidic residues" evidence="1">
    <location>
        <begin position="425"/>
        <end position="434"/>
    </location>
</feature>
<dbReference type="OrthoDB" id="540739at2759"/>
<organism evidence="2 3">
    <name type="scientific">Chlamydomonas schloesseri</name>
    <dbReference type="NCBI Taxonomy" id="2026947"/>
    <lineage>
        <taxon>Eukaryota</taxon>
        <taxon>Viridiplantae</taxon>
        <taxon>Chlorophyta</taxon>
        <taxon>core chlorophytes</taxon>
        <taxon>Chlorophyceae</taxon>
        <taxon>CS clade</taxon>
        <taxon>Chlamydomonadales</taxon>
        <taxon>Chlamydomonadaceae</taxon>
        <taxon>Chlamydomonas</taxon>
    </lineage>
</organism>
<feature type="compositionally biased region" description="Low complexity" evidence="1">
    <location>
        <begin position="378"/>
        <end position="387"/>
    </location>
</feature>
<proteinExistence type="predicted"/>
<dbReference type="Proteomes" id="UP000613740">
    <property type="component" value="Unassembled WGS sequence"/>
</dbReference>
<name>A0A835VWS1_9CHLO</name>
<feature type="compositionally biased region" description="Gly residues" evidence="1">
    <location>
        <begin position="399"/>
        <end position="421"/>
    </location>
</feature>
<keyword evidence="3" id="KW-1185">Reference proteome</keyword>